<dbReference type="STRING" id="1357279.N018_05325"/>
<gene>
    <name evidence="2" type="ORF">N018_05325</name>
</gene>
<dbReference type="AlphaFoldDB" id="W0MSC7"/>
<organism evidence="2 3">
    <name type="scientific">Pseudomonas syringae CC1557</name>
    <dbReference type="NCBI Taxonomy" id="1357279"/>
    <lineage>
        <taxon>Bacteria</taxon>
        <taxon>Pseudomonadati</taxon>
        <taxon>Pseudomonadota</taxon>
        <taxon>Gammaproteobacteria</taxon>
        <taxon>Pseudomonadales</taxon>
        <taxon>Pseudomonadaceae</taxon>
        <taxon>Pseudomonas</taxon>
        <taxon>Pseudomonas syringae</taxon>
    </lineage>
</organism>
<dbReference type="HOGENOM" id="CLU_066192_1_3_6"/>
<dbReference type="SMART" id="SM00530">
    <property type="entry name" value="HTH_XRE"/>
    <property type="match status" value="1"/>
</dbReference>
<dbReference type="InterPro" id="IPR050077">
    <property type="entry name" value="LexA_repressor"/>
</dbReference>
<dbReference type="InterPro" id="IPR039418">
    <property type="entry name" value="LexA-like"/>
</dbReference>
<feature type="domain" description="HTH cro/C1-type" evidence="1">
    <location>
        <begin position="27"/>
        <end position="75"/>
    </location>
</feature>
<evidence type="ECO:0000259" key="1">
    <source>
        <dbReference type="PROSITE" id="PS50943"/>
    </source>
</evidence>
<sequence>MKKRPLSEEELAECAALKAIYLANKDRLGLTQEKVGELLGMNQGSLSHYLNGRNALNMEFAAKVAKVLGTRVEQFSPRLAKAIGEMTVSSQDLRELARQMRETYSTETDGVSNVSPALHPWRPAMSYPLISWIAAGDRAESPTDYVAGHAEEYLGSTENAGAGGYWLDVKGPSMTTQAVPSFPEGTKILVQPEGFDLISGKFYVARHLDGETTFKQYLNDAGVAYLMPLNPGFKPIEIDGNWEIIGRVIDAKIPGL</sequence>
<evidence type="ECO:0000313" key="3">
    <source>
        <dbReference type="Proteomes" id="UP000019089"/>
    </source>
</evidence>
<protein>
    <submittedName>
        <fullName evidence="2">Repressor</fullName>
    </submittedName>
</protein>
<dbReference type="eggNOG" id="COG1974">
    <property type="taxonomic scope" value="Bacteria"/>
</dbReference>
<dbReference type="Pfam" id="PF00717">
    <property type="entry name" value="Peptidase_S24"/>
    <property type="match status" value="1"/>
</dbReference>
<dbReference type="SUPFAM" id="SSF51306">
    <property type="entry name" value="LexA/Signal peptidase"/>
    <property type="match status" value="1"/>
</dbReference>
<dbReference type="PANTHER" id="PTHR33516">
    <property type="entry name" value="LEXA REPRESSOR"/>
    <property type="match status" value="1"/>
</dbReference>
<dbReference type="SUPFAM" id="SSF47413">
    <property type="entry name" value="lambda repressor-like DNA-binding domains"/>
    <property type="match status" value="1"/>
</dbReference>
<dbReference type="Gene3D" id="1.10.260.40">
    <property type="entry name" value="lambda repressor-like DNA-binding domains"/>
    <property type="match status" value="1"/>
</dbReference>
<dbReference type="KEGG" id="psyr:N018_05325"/>
<dbReference type="Proteomes" id="UP000019089">
    <property type="component" value="Chromosome"/>
</dbReference>
<accession>W0MSC7</accession>
<dbReference type="EMBL" id="CP007014">
    <property type="protein sequence ID" value="AHG39696.1"/>
    <property type="molecule type" value="Genomic_DNA"/>
</dbReference>
<dbReference type="Pfam" id="PF01381">
    <property type="entry name" value="HTH_3"/>
    <property type="match status" value="1"/>
</dbReference>
<dbReference type="CDD" id="cd00093">
    <property type="entry name" value="HTH_XRE"/>
    <property type="match status" value="1"/>
</dbReference>
<dbReference type="InterPro" id="IPR015927">
    <property type="entry name" value="Peptidase_S24_S26A/B/C"/>
</dbReference>
<dbReference type="Gene3D" id="2.10.109.10">
    <property type="entry name" value="Umud Fragment, subunit A"/>
    <property type="match status" value="1"/>
</dbReference>
<reference evidence="2 3" key="1">
    <citation type="submission" date="2013-12" db="EMBL/GenBank/DDBJ databases">
        <title>Interactions Between Genome Architecture and Virulence Genes in Pseudomonas syringae, strain CC1557 as a model.</title>
        <authorList>
            <person name="Baltrus D."/>
            <person name="Hockett K."/>
            <person name="Karlsrud E."/>
            <person name="Dougherty K."/>
            <person name="Nishimura M."/>
        </authorList>
    </citation>
    <scope>NUCLEOTIDE SEQUENCE [LARGE SCALE GENOMIC DNA]</scope>
    <source>
        <strain evidence="2 3">CC1557</strain>
    </source>
</reference>
<dbReference type="InterPro" id="IPR036286">
    <property type="entry name" value="LexA/Signal_pep-like_sf"/>
</dbReference>
<name>W0MSC7_PSESX</name>
<dbReference type="InterPro" id="IPR010982">
    <property type="entry name" value="Lambda_DNA-bd_dom_sf"/>
</dbReference>
<evidence type="ECO:0000313" key="2">
    <source>
        <dbReference type="EMBL" id="AHG39696.1"/>
    </source>
</evidence>
<dbReference type="InterPro" id="IPR001387">
    <property type="entry name" value="Cro/C1-type_HTH"/>
</dbReference>
<dbReference type="PANTHER" id="PTHR33516:SF2">
    <property type="entry name" value="LEXA REPRESSOR-RELATED"/>
    <property type="match status" value="1"/>
</dbReference>
<proteinExistence type="predicted"/>
<dbReference type="RefSeq" id="WP_025388997.1">
    <property type="nucleotide sequence ID" value="NZ_CP007014.1"/>
</dbReference>
<dbReference type="CDD" id="cd06529">
    <property type="entry name" value="S24_LexA-like"/>
    <property type="match status" value="1"/>
</dbReference>
<dbReference type="GO" id="GO:0003677">
    <property type="term" value="F:DNA binding"/>
    <property type="evidence" value="ECO:0007669"/>
    <property type="project" value="InterPro"/>
</dbReference>
<dbReference type="PROSITE" id="PS50943">
    <property type="entry name" value="HTH_CROC1"/>
    <property type="match status" value="1"/>
</dbReference>